<organism evidence="2 3">
    <name type="scientific">Bacillus aerolatus</name>
    <dbReference type="NCBI Taxonomy" id="2653354"/>
    <lineage>
        <taxon>Bacteria</taxon>
        <taxon>Bacillati</taxon>
        <taxon>Bacillota</taxon>
        <taxon>Bacilli</taxon>
        <taxon>Bacillales</taxon>
        <taxon>Bacillaceae</taxon>
        <taxon>Bacillus</taxon>
    </lineage>
</organism>
<feature type="transmembrane region" description="Helical" evidence="1">
    <location>
        <begin position="129"/>
        <end position="146"/>
    </location>
</feature>
<evidence type="ECO:0000313" key="2">
    <source>
        <dbReference type="EMBL" id="KAB7709061.1"/>
    </source>
</evidence>
<evidence type="ECO:0000313" key="3">
    <source>
        <dbReference type="Proteomes" id="UP000429595"/>
    </source>
</evidence>
<comment type="caution">
    <text evidence="2">The sequence shown here is derived from an EMBL/GenBank/DDBJ whole genome shotgun (WGS) entry which is preliminary data.</text>
</comment>
<dbReference type="RefSeq" id="WP_152149587.1">
    <property type="nucleotide sequence ID" value="NZ_WEIO01000001.1"/>
</dbReference>
<keyword evidence="1" id="KW-0472">Membrane</keyword>
<evidence type="ECO:0000256" key="1">
    <source>
        <dbReference type="SAM" id="Phobius"/>
    </source>
</evidence>
<dbReference type="AlphaFoldDB" id="A0A6I1FP96"/>
<feature type="transmembrane region" description="Helical" evidence="1">
    <location>
        <begin position="73"/>
        <end position="98"/>
    </location>
</feature>
<gene>
    <name evidence="2" type="ORF">F9802_02745</name>
</gene>
<protein>
    <submittedName>
        <fullName evidence="2">Uncharacterized protein</fullName>
    </submittedName>
</protein>
<feature type="transmembrane region" description="Helical" evidence="1">
    <location>
        <begin position="166"/>
        <end position="184"/>
    </location>
</feature>
<feature type="transmembrane region" description="Helical" evidence="1">
    <location>
        <begin position="104"/>
        <end position="122"/>
    </location>
</feature>
<keyword evidence="1" id="KW-0812">Transmembrane</keyword>
<accession>A0A6I1FP96</accession>
<name>A0A6I1FP96_9BACI</name>
<keyword evidence="3" id="KW-1185">Reference proteome</keyword>
<keyword evidence="1" id="KW-1133">Transmembrane helix</keyword>
<proteinExistence type="predicted"/>
<feature type="transmembrane region" description="Helical" evidence="1">
    <location>
        <begin position="33"/>
        <end position="53"/>
    </location>
</feature>
<dbReference type="Proteomes" id="UP000429595">
    <property type="component" value="Unassembled WGS sequence"/>
</dbReference>
<reference evidence="2 3" key="1">
    <citation type="submission" date="2019-10" db="EMBL/GenBank/DDBJ databases">
        <title>Bacillus aerolatum sp. nov., isolated from bioaerosol of sport playgrounds.</title>
        <authorList>
            <person name="Chen P."/>
            <person name="Zhang G."/>
        </authorList>
    </citation>
    <scope>NUCLEOTIDE SEQUENCE [LARGE SCALE GENOMIC DNA]</scope>
    <source>
        <strain evidence="2 3">CX253</strain>
    </source>
</reference>
<dbReference type="EMBL" id="WEIO01000001">
    <property type="protein sequence ID" value="KAB7709061.1"/>
    <property type="molecule type" value="Genomic_DNA"/>
</dbReference>
<sequence length="195" mass="22362">MIAIQALTLEVYYEFLSPVGLPQEPFWLSHYDIWTTGYLVHYLAGFLLALWIWRRRVHIKEIMEGIKPRKIAVFSLITAVIILLLDGLITQAFIFGVYPGFTFFLQRLILAFVFLFLWNSYVGLDTKGLLSGAVLLSLLWLTYNMYLGPLGLPRNTPIYLGYNELWFMTFPGALASALIGLLITRRFTPMGEKLS</sequence>